<evidence type="ECO:0000313" key="12">
    <source>
        <dbReference type="EMBL" id="OHU88677.1"/>
    </source>
</evidence>
<feature type="transmembrane region" description="Helical" evidence="9">
    <location>
        <begin position="215"/>
        <end position="238"/>
    </location>
</feature>
<feature type="domain" description="Histidine kinase" evidence="10">
    <location>
        <begin position="295"/>
        <end position="511"/>
    </location>
</feature>
<keyword evidence="7" id="KW-0902">Two-component regulatory system</keyword>
<dbReference type="Pfam" id="PF02518">
    <property type="entry name" value="HATPase_c"/>
    <property type="match status" value="1"/>
</dbReference>
<dbReference type="SUPFAM" id="SSF55874">
    <property type="entry name" value="ATPase domain of HSP90 chaperone/DNA topoisomerase II/histidine kinase"/>
    <property type="match status" value="1"/>
</dbReference>
<dbReference type="OrthoDB" id="9804645at2"/>
<dbReference type="RefSeq" id="WP_070986589.1">
    <property type="nucleotide sequence ID" value="NZ_MKJU01000030.1"/>
</dbReference>
<dbReference type="PROSITE" id="PS50885">
    <property type="entry name" value="HAMP"/>
    <property type="match status" value="1"/>
</dbReference>
<dbReference type="InterPro" id="IPR003661">
    <property type="entry name" value="HisK_dim/P_dom"/>
</dbReference>
<keyword evidence="9" id="KW-1133">Transmembrane helix</keyword>
<dbReference type="InterPro" id="IPR036097">
    <property type="entry name" value="HisK_dim/P_sf"/>
</dbReference>
<keyword evidence="6 12" id="KW-0418">Kinase</keyword>
<dbReference type="Gene3D" id="1.10.287.130">
    <property type="match status" value="1"/>
</dbReference>
<dbReference type="InterPro" id="IPR003594">
    <property type="entry name" value="HATPase_dom"/>
</dbReference>
<dbReference type="InterPro" id="IPR005467">
    <property type="entry name" value="His_kinase_dom"/>
</dbReference>
<evidence type="ECO:0000256" key="6">
    <source>
        <dbReference type="ARBA" id="ARBA00022777"/>
    </source>
</evidence>
<evidence type="ECO:0000256" key="3">
    <source>
        <dbReference type="ARBA" id="ARBA00012438"/>
    </source>
</evidence>
<dbReference type="Gene3D" id="6.10.340.10">
    <property type="match status" value="1"/>
</dbReference>
<keyword evidence="13" id="KW-1185">Reference proteome</keyword>
<feature type="compositionally biased region" description="Basic and acidic residues" evidence="8">
    <location>
        <begin position="93"/>
        <end position="138"/>
    </location>
</feature>
<accession>A0A1S1ML15</accession>
<dbReference type="EC" id="2.7.13.3" evidence="3"/>
<dbReference type="SUPFAM" id="SSF47384">
    <property type="entry name" value="Homodimeric domain of signal transducing histidine kinase"/>
    <property type="match status" value="1"/>
</dbReference>
<evidence type="ECO:0000256" key="7">
    <source>
        <dbReference type="ARBA" id="ARBA00023012"/>
    </source>
</evidence>
<dbReference type="CDD" id="cd00082">
    <property type="entry name" value="HisKA"/>
    <property type="match status" value="1"/>
</dbReference>
<name>A0A1S1ML15_9GAMM</name>
<gene>
    <name evidence="12" type="ORF">BET10_17765</name>
</gene>
<dbReference type="STRING" id="1859457.BET10_17765"/>
<dbReference type="CDD" id="cd06225">
    <property type="entry name" value="HAMP"/>
    <property type="match status" value="1"/>
</dbReference>
<feature type="region of interest" description="Disordered" evidence="8">
    <location>
        <begin position="91"/>
        <end position="148"/>
    </location>
</feature>
<dbReference type="InterPro" id="IPR004358">
    <property type="entry name" value="Sig_transdc_His_kin-like_C"/>
</dbReference>
<dbReference type="Pfam" id="PF00512">
    <property type="entry name" value="HisKA"/>
    <property type="match status" value="1"/>
</dbReference>
<sequence>MKLTIRVKLLLLILIANTALVLAIYAANKLAFEKSFSTYIENTSRVQLQEVIAKVAQTYEKHGSLAWVYRGSDDWESLVRFYYEQSRLSGDGFESHEGRRPPPPRKETRPPRPRRHDEGHGPRPRADEEFSRRSEHRPPPPRAGNRRLLLKDADGQLLMGSAENTKNTFWFPVYKTDHLNDPKQEQVIAYLGVEGSALIRNEFDLLFAKQQQQQFIIIALIALLVTVVLAVPFSKYMVKPIVQLRRNAKVLTQGDYSAQVDISSKDELGLLARDMNRLADTLAQNQVARQQWIADISHELRTPIAVIRAELEAMIDGIIDSTPEQLMSLHEEIQRLTRLVDDLHQLSLSDRGALTYHMATHNLHDILSRTFAKSRHQIDTKHLVCSFQCNEDLALDCDEQRLGQLFDNLLQNTLRYTDSSLQHPGTLDVRVTQHNGETKICWQDSAPGVSSGQLEKLFDRLYRVEGARSREAGGSGLGLAICQSIVSAHNGQISADLSEQGGLAIMITLRH</sequence>
<evidence type="ECO:0000259" key="11">
    <source>
        <dbReference type="PROSITE" id="PS50885"/>
    </source>
</evidence>
<evidence type="ECO:0000256" key="9">
    <source>
        <dbReference type="SAM" id="Phobius"/>
    </source>
</evidence>
<evidence type="ECO:0000313" key="13">
    <source>
        <dbReference type="Proteomes" id="UP000179786"/>
    </source>
</evidence>
<dbReference type="GO" id="GO:0000155">
    <property type="term" value="F:phosphorelay sensor kinase activity"/>
    <property type="evidence" value="ECO:0007669"/>
    <property type="project" value="InterPro"/>
</dbReference>
<dbReference type="SMART" id="SM00388">
    <property type="entry name" value="HisKA"/>
    <property type="match status" value="1"/>
</dbReference>
<dbReference type="InterPro" id="IPR003660">
    <property type="entry name" value="HAMP_dom"/>
</dbReference>
<keyword evidence="9" id="KW-0472">Membrane</keyword>
<comment type="subcellular location">
    <subcellularLocation>
        <location evidence="2">Membrane</location>
    </subcellularLocation>
</comment>
<dbReference type="InterPro" id="IPR050351">
    <property type="entry name" value="BphY/WalK/GraS-like"/>
</dbReference>
<comment type="catalytic activity">
    <reaction evidence="1">
        <text>ATP + protein L-histidine = ADP + protein N-phospho-L-histidine.</text>
        <dbReference type="EC" id="2.7.13.3"/>
    </reaction>
</comment>
<dbReference type="GO" id="GO:0016036">
    <property type="term" value="P:cellular response to phosphate starvation"/>
    <property type="evidence" value="ECO:0007669"/>
    <property type="project" value="TreeGrafter"/>
</dbReference>
<dbReference type="SMART" id="SM00304">
    <property type="entry name" value="HAMP"/>
    <property type="match status" value="1"/>
</dbReference>
<dbReference type="GO" id="GO:0004721">
    <property type="term" value="F:phosphoprotein phosphatase activity"/>
    <property type="evidence" value="ECO:0007669"/>
    <property type="project" value="TreeGrafter"/>
</dbReference>
<evidence type="ECO:0000256" key="5">
    <source>
        <dbReference type="ARBA" id="ARBA00022679"/>
    </source>
</evidence>
<organism evidence="12 13">
    <name type="scientific">Pseudoalteromonas amylolytica</name>
    <dbReference type="NCBI Taxonomy" id="1859457"/>
    <lineage>
        <taxon>Bacteria</taxon>
        <taxon>Pseudomonadati</taxon>
        <taxon>Pseudomonadota</taxon>
        <taxon>Gammaproteobacteria</taxon>
        <taxon>Alteromonadales</taxon>
        <taxon>Pseudoalteromonadaceae</taxon>
        <taxon>Pseudoalteromonas</taxon>
    </lineage>
</organism>
<dbReference type="AlphaFoldDB" id="A0A1S1ML15"/>
<dbReference type="PANTHER" id="PTHR45453">
    <property type="entry name" value="PHOSPHATE REGULON SENSOR PROTEIN PHOR"/>
    <property type="match status" value="1"/>
</dbReference>
<comment type="caution">
    <text evidence="12">The sequence shown here is derived from an EMBL/GenBank/DDBJ whole genome shotgun (WGS) entry which is preliminary data.</text>
</comment>
<feature type="domain" description="HAMP" evidence="11">
    <location>
        <begin position="235"/>
        <end position="287"/>
    </location>
</feature>
<protein>
    <recommendedName>
        <fullName evidence="3">histidine kinase</fullName>
        <ecNumber evidence="3">2.7.13.3</ecNumber>
    </recommendedName>
</protein>
<dbReference type="EMBL" id="MKJU01000030">
    <property type="protein sequence ID" value="OHU88677.1"/>
    <property type="molecule type" value="Genomic_DNA"/>
</dbReference>
<evidence type="ECO:0000259" key="10">
    <source>
        <dbReference type="PROSITE" id="PS50109"/>
    </source>
</evidence>
<evidence type="ECO:0000256" key="1">
    <source>
        <dbReference type="ARBA" id="ARBA00000085"/>
    </source>
</evidence>
<keyword evidence="5" id="KW-0808">Transferase</keyword>
<dbReference type="PRINTS" id="PR00344">
    <property type="entry name" value="BCTRLSENSOR"/>
</dbReference>
<dbReference type="PROSITE" id="PS50109">
    <property type="entry name" value="HIS_KIN"/>
    <property type="match status" value="1"/>
</dbReference>
<dbReference type="SUPFAM" id="SSF158472">
    <property type="entry name" value="HAMP domain-like"/>
    <property type="match status" value="1"/>
</dbReference>
<keyword evidence="4" id="KW-0597">Phosphoprotein</keyword>
<proteinExistence type="predicted"/>
<dbReference type="Proteomes" id="UP000179786">
    <property type="component" value="Unassembled WGS sequence"/>
</dbReference>
<dbReference type="InterPro" id="IPR036890">
    <property type="entry name" value="HATPase_C_sf"/>
</dbReference>
<dbReference type="Gene3D" id="3.30.565.10">
    <property type="entry name" value="Histidine kinase-like ATPase, C-terminal domain"/>
    <property type="match status" value="1"/>
</dbReference>
<dbReference type="GO" id="GO:0005886">
    <property type="term" value="C:plasma membrane"/>
    <property type="evidence" value="ECO:0007669"/>
    <property type="project" value="TreeGrafter"/>
</dbReference>
<dbReference type="PANTHER" id="PTHR45453:SF1">
    <property type="entry name" value="PHOSPHATE REGULON SENSOR PROTEIN PHOR"/>
    <property type="match status" value="1"/>
</dbReference>
<keyword evidence="9" id="KW-0812">Transmembrane</keyword>
<evidence type="ECO:0000256" key="8">
    <source>
        <dbReference type="SAM" id="MobiDB-lite"/>
    </source>
</evidence>
<dbReference type="Pfam" id="PF00672">
    <property type="entry name" value="HAMP"/>
    <property type="match status" value="1"/>
</dbReference>
<dbReference type="SMART" id="SM00387">
    <property type="entry name" value="HATPase_c"/>
    <property type="match status" value="1"/>
</dbReference>
<evidence type="ECO:0000256" key="2">
    <source>
        <dbReference type="ARBA" id="ARBA00004370"/>
    </source>
</evidence>
<evidence type="ECO:0000256" key="4">
    <source>
        <dbReference type="ARBA" id="ARBA00022553"/>
    </source>
</evidence>
<reference evidence="12 13" key="1">
    <citation type="submission" date="2016-09" db="EMBL/GenBank/DDBJ databases">
        <title>Pseudoalteromonas amylolytica sp. nov., isolated from the surface seawater.</title>
        <authorList>
            <person name="Wu Y.-H."/>
            <person name="Cheng H."/>
            <person name="Jin X.-B."/>
            <person name="Wang C.-S."/>
            <person name="Xu X.-W."/>
        </authorList>
    </citation>
    <scope>NUCLEOTIDE SEQUENCE [LARGE SCALE GENOMIC DNA]</scope>
    <source>
        <strain evidence="12 13">JW1</strain>
    </source>
</reference>